<dbReference type="AlphaFoldDB" id="A0A2K3KJV9"/>
<evidence type="ECO:0000313" key="2">
    <source>
        <dbReference type="Proteomes" id="UP000236291"/>
    </source>
</evidence>
<organism evidence="1 2">
    <name type="scientific">Trifolium pratense</name>
    <name type="common">Red clover</name>
    <dbReference type="NCBI Taxonomy" id="57577"/>
    <lineage>
        <taxon>Eukaryota</taxon>
        <taxon>Viridiplantae</taxon>
        <taxon>Streptophyta</taxon>
        <taxon>Embryophyta</taxon>
        <taxon>Tracheophyta</taxon>
        <taxon>Spermatophyta</taxon>
        <taxon>Magnoliopsida</taxon>
        <taxon>eudicotyledons</taxon>
        <taxon>Gunneridae</taxon>
        <taxon>Pentapetalae</taxon>
        <taxon>rosids</taxon>
        <taxon>fabids</taxon>
        <taxon>Fabales</taxon>
        <taxon>Fabaceae</taxon>
        <taxon>Papilionoideae</taxon>
        <taxon>50 kb inversion clade</taxon>
        <taxon>NPAAA clade</taxon>
        <taxon>Hologalegina</taxon>
        <taxon>IRL clade</taxon>
        <taxon>Trifolieae</taxon>
        <taxon>Trifolium</taxon>
    </lineage>
</organism>
<gene>
    <name evidence="1" type="ORF">L195_g055158</name>
</gene>
<name>A0A2K3KJV9_TRIPR</name>
<reference evidence="1 2" key="2">
    <citation type="journal article" date="2017" name="Front. Plant Sci.">
        <title>Gene Classification and Mining of Molecular Markers Useful in Red Clover (Trifolium pratense) Breeding.</title>
        <authorList>
            <person name="Istvanek J."/>
            <person name="Dluhosova J."/>
            <person name="Dluhos P."/>
            <person name="Patkova L."/>
            <person name="Nedelnik J."/>
            <person name="Repkova J."/>
        </authorList>
    </citation>
    <scope>NUCLEOTIDE SEQUENCE [LARGE SCALE GENOMIC DNA]</scope>
    <source>
        <strain evidence="2">cv. Tatra</strain>
        <tissue evidence="1">Young leaves</tissue>
    </source>
</reference>
<sequence>MATTAKWVVKMQRGRQEIIGTHSIIEALALLEAMQAAI</sequence>
<protein>
    <submittedName>
        <fullName evidence="1">Uncharacterized protein</fullName>
    </submittedName>
</protein>
<dbReference type="EMBL" id="ASHM01099346">
    <property type="protein sequence ID" value="PNX66562.1"/>
    <property type="molecule type" value="Genomic_DNA"/>
</dbReference>
<comment type="caution">
    <text evidence="1">The sequence shown here is derived from an EMBL/GenBank/DDBJ whole genome shotgun (WGS) entry which is preliminary data.</text>
</comment>
<accession>A0A2K3KJV9</accession>
<proteinExistence type="predicted"/>
<evidence type="ECO:0000313" key="1">
    <source>
        <dbReference type="EMBL" id="PNX66562.1"/>
    </source>
</evidence>
<feature type="non-terminal residue" evidence="1">
    <location>
        <position position="38"/>
    </location>
</feature>
<reference evidence="1 2" key="1">
    <citation type="journal article" date="2014" name="Am. J. Bot.">
        <title>Genome assembly and annotation for red clover (Trifolium pratense; Fabaceae).</title>
        <authorList>
            <person name="Istvanek J."/>
            <person name="Jaros M."/>
            <person name="Krenek A."/>
            <person name="Repkova J."/>
        </authorList>
    </citation>
    <scope>NUCLEOTIDE SEQUENCE [LARGE SCALE GENOMIC DNA]</scope>
    <source>
        <strain evidence="2">cv. Tatra</strain>
        <tissue evidence="1">Young leaves</tissue>
    </source>
</reference>
<dbReference type="Proteomes" id="UP000236291">
    <property type="component" value="Unassembled WGS sequence"/>
</dbReference>